<dbReference type="Proteomes" id="UP000291562">
    <property type="component" value="Chromosome"/>
</dbReference>
<dbReference type="PROSITE" id="PS50937">
    <property type="entry name" value="HTH_MERR_2"/>
    <property type="match status" value="1"/>
</dbReference>
<dbReference type="PANTHER" id="PTHR30204:SF69">
    <property type="entry name" value="MERR-FAMILY TRANSCRIPTIONAL REGULATOR"/>
    <property type="match status" value="1"/>
</dbReference>
<evidence type="ECO:0000313" key="6">
    <source>
        <dbReference type="EMBL" id="QBB69940.1"/>
    </source>
</evidence>
<dbReference type="KEGG" id="xbc:ELE36_05945"/>
<dbReference type="PANTHER" id="PTHR30204">
    <property type="entry name" value="REDOX-CYCLING DRUG-SENSING TRANSCRIPTIONAL ACTIVATOR SOXR"/>
    <property type="match status" value="1"/>
</dbReference>
<evidence type="ECO:0000259" key="5">
    <source>
        <dbReference type="PROSITE" id="PS50937"/>
    </source>
</evidence>
<protein>
    <submittedName>
        <fullName evidence="6">MerR family transcriptional regulator</fullName>
    </submittedName>
</protein>
<dbReference type="InterPro" id="IPR047057">
    <property type="entry name" value="MerR_fam"/>
</dbReference>
<keyword evidence="7" id="KW-1185">Reference proteome</keyword>
<keyword evidence="4" id="KW-0804">Transcription</keyword>
<dbReference type="SMART" id="SM00422">
    <property type="entry name" value="HTH_MERR"/>
    <property type="match status" value="1"/>
</dbReference>
<reference evidence="6 7" key="1">
    <citation type="submission" date="2019-01" db="EMBL/GenBank/DDBJ databases">
        <title>Pseudolysobacter antarctica gen. nov., sp. nov., isolated from Fildes Peninsula, Antarctica.</title>
        <authorList>
            <person name="Wei Z."/>
            <person name="Peng F."/>
        </authorList>
    </citation>
    <scope>NUCLEOTIDE SEQUENCE [LARGE SCALE GENOMIC DNA]</scope>
    <source>
        <strain evidence="6 7">AQ6-296</strain>
    </source>
</reference>
<evidence type="ECO:0000313" key="7">
    <source>
        <dbReference type="Proteomes" id="UP000291562"/>
    </source>
</evidence>
<dbReference type="AlphaFoldDB" id="A0A411HHR5"/>
<dbReference type="CDD" id="cd01106">
    <property type="entry name" value="HTH_TipAL-Mta"/>
    <property type="match status" value="1"/>
</dbReference>
<accession>A0A411HHR5</accession>
<sequence>MASPAPGSKTMPLYSVSQIAKRTGVTVRTLHHYEAKGLLYPATRSAAGYRLYGENELLRLQHIAALKMLGFPLNEIRDCLDANAPSLAEALTCQVDRMRGTIVRQQALLIRLERVARQALSGETIDTETLLNSIEASTIMEKYFTEEQMQTIKQRGDTLGPQRIREVEQAWPNVIAGMQAALKLDKDPASEEVQILARRWRELVREFTGGDSGIQRSVNTMFHDDADTMQSQTGIDPALMTYASKAIGLLES</sequence>
<keyword evidence="2" id="KW-0805">Transcription regulation</keyword>
<name>A0A411HHR5_9GAMM</name>
<keyword evidence="1" id="KW-0678">Repressor</keyword>
<dbReference type="EMBL" id="CP035704">
    <property type="protein sequence ID" value="QBB69940.1"/>
    <property type="molecule type" value="Genomic_DNA"/>
</dbReference>
<evidence type="ECO:0000256" key="3">
    <source>
        <dbReference type="ARBA" id="ARBA00023125"/>
    </source>
</evidence>
<dbReference type="PROSITE" id="PS00552">
    <property type="entry name" value="HTH_MERR_1"/>
    <property type="match status" value="1"/>
</dbReference>
<dbReference type="GO" id="GO:0003677">
    <property type="term" value="F:DNA binding"/>
    <property type="evidence" value="ECO:0007669"/>
    <property type="project" value="UniProtKB-KW"/>
</dbReference>
<dbReference type="Pfam" id="PF13411">
    <property type="entry name" value="MerR_1"/>
    <property type="match status" value="1"/>
</dbReference>
<organism evidence="6 7">
    <name type="scientific">Pseudolysobacter antarcticus</name>
    <dbReference type="NCBI Taxonomy" id="2511995"/>
    <lineage>
        <taxon>Bacteria</taxon>
        <taxon>Pseudomonadati</taxon>
        <taxon>Pseudomonadota</taxon>
        <taxon>Gammaproteobacteria</taxon>
        <taxon>Lysobacterales</taxon>
        <taxon>Rhodanobacteraceae</taxon>
        <taxon>Pseudolysobacter</taxon>
    </lineage>
</organism>
<dbReference type="InterPro" id="IPR000551">
    <property type="entry name" value="MerR-type_HTH_dom"/>
</dbReference>
<dbReference type="Gene3D" id="1.10.1660.10">
    <property type="match status" value="1"/>
</dbReference>
<dbReference type="GO" id="GO:0003700">
    <property type="term" value="F:DNA-binding transcription factor activity"/>
    <property type="evidence" value="ECO:0007669"/>
    <property type="project" value="InterPro"/>
</dbReference>
<gene>
    <name evidence="6" type="ORF">ELE36_05945</name>
</gene>
<dbReference type="Pfam" id="PF07739">
    <property type="entry name" value="TipAS"/>
    <property type="match status" value="1"/>
</dbReference>
<proteinExistence type="predicted"/>
<dbReference type="OrthoDB" id="9802944at2"/>
<dbReference type="InterPro" id="IPR009061">
    <property type="entry name" value="DNA-bd_dom_put_sf"/>
</dbReference>
<dbReference type="SUPFAM" id="SSF46955">
    <property type="entry name" value="Putative DNA-binding domain"/>
    <property type="match status" value="1"/>
</dbReference>
<dbReference type="InterPro" id="IPR012925">
    <property type="entry name" value="TipAS_dom"/>
</dbReference>
<evidence type="ECO:0000256" key="4">
    <source>
        <dbReference type="ARBA" id="ARBA00023163"/>
    </source>
</evidence>
<evidence type="ECO:0000256" key="2">
    <source>
        <dbReference type="ARBA" id="ARBA00023015"/>
    </source>
</evidence>
<keyword evidence="3" id="KW-0238">DNA-binding</keyword>
<evidence type="ECO:0000256" key="1">
    <source>
        <dbReference type="ARBA" id="ARBA00022491"/>
    </source>
</evidence>
<dbReference type="PRINTS" id="PR00040">
    <property type="entry name" value="HTHMERR"/>
</dbReference>
<feature type="domain" description="HTH merR-type" evidence="5">
    <location>
        <begin position="13"/>
        <end position="82"/>
    </location>
</feature>